<reference evidence="7" key="1">
    <citation type="submission" date="2006-10" db="EMBL/GenBank/DDBJ databases">
        <authorList>
            <person name="Amadeo P."/>
            <person name="Zhao Q."/>
            <person name="Wortman J."/>
            <person name="Fraser-Liggett C."/>
            <person name="Carlton J."/>
        </authorList>
    </citation>
    <scope>NUCLEOTIDE SEQUENCE</scope>
    <source>
        <strain evidence="7">G3</strain>
    </source>
</reference>
<keyword evidence="2 7" id="KW-0238">DNA-binding</keyword>
<dbReference type="InParanoid" id="A2E5X3"/>
<dbReference type="SUPFAM" id="SSF46689">
    <property type="entry name" value="Homeodomain-like"/>
    <property type="match status" value="1"/>
</dbReference>
<keyword evidence="3" id="KW-0804">Transcription</keyword>
<dbReference type="EMBL" id="DS113310">
    <property type="protein sequence ID" value="EAY11930.1"/>
    <property type="molecule type" value="Genomic_DNA"/>
</dbReference>
<dbReference type="Proteomes" id="UP000001542">
    <property type="component" value="Unassembled WGS sequence"/>
</dbReference>
<evidence type="ECO:0000256" key="4">
    <source>
        <dbReference type="ARBA" id="ARBA00023242"/>
    </source>
</evidence>
<dbReference type="CDD" id="cd00167">
    <property type="entry name" value="SANT"/>
    <property type="match status" value="2"/>
</dbReference>
<dbReference type="InterPro" id="IPR001005">
    <property type="entry name" value="SANT/Myb"/>
</dbReference>
<dbReference type="PROSITE" id="PS50090">
    <property type="entry name" value="MYB_LIKE"/>
    <property type="match status" value="2"/>
</dbReference>
<dbReference type="Pfam" id="PF00249">
    <property type="entry name" value="Myb_DNA-binding"/>
    <property type="match status" value="2"/>
</dbReference>
<evidence type="ECO:0000256" key="3">
    <source>
        <dbReference type="ARBA" id="ARBA00023163"/>
    </source>
</evidence>
<dbReference type="STRING" id="5722.A2E5X3"/>
<keyword evidence="1" id="KW-0805">Transcription regulation</keyword>
<dbReference type="PANTHER" id="PTHR46621">
    <property type="entry name" value="SNRNA-ACTIVATING PROTEIN COMPLEX SUBUNIT 4"/>
    <property type="match status" value="1"/>
</dbReference>
<dbReference type="SMR" id="A2E5X3"/>
<dbReference type="GO" id="GO:0005634">
    <property type="term" value="C:nucleus"/>
    <property type="evidence" value="ECO:0000318"/>
    <property type="project" value="GO_Central"/>
</dbReference>
<feature type="domain" description="HTH myb-type" evidence="6">
    <location>
        <begin position="53"/>
        <end position="107"/>
    </location>
</feature>
<gene>
    <name evidence="7" type="ORF">TVAG_399350</name>
</gene>
<dbReference type="VEuPathDB" id="TrichDB:TVAGG3_0337720"/>
<dbReference type="PROSITE" id="PS51294">
    <property type="entry name" value="HTH_MYB"/>
    <property type="match status" value="2"/>
</dbReference>
<feature type="domain" description="Myb-like" evidence="5">
    <location>
        <begin position="53"/>
        <end position="103"/>
    </location>
</feature>
<dbReference type="PANTHER" id="PTHR46621:SF1">
    <property type="entry name" value="SNRNA-ACTIVATING PROTEIN COMPLEX SUBUNIT 4"/>
    <property type="match status" value="1"/>
</dbReference>
<evidence type="ECO:0000256" key="2">
    <source>
        <dbReference type="ARBA" id="ARBA00023125"/>
    </source>
</evidence>
<dbReference type="InterPro" id="IPR017930">
    <property type="entry name" value="Myb_dom"/>
</dbReference>
<dbReference type="InterPro" id="IPR051575">
    <property type="entry name" value="Myb-like_DNA-bd"/>
</dbReference>
<organism evidence="7 8">
    <name type="scientific">Trichomonas vaginalis (strain ATCC PRA-98 / G3)</name>
    <dbReference type="NCBI Taxonomy" id="412133"/>
    <lineage>
        <taxon>Eukaryota</taxon>
        <taxon>Metamonada</taxon>
        <taxon>Parabasalia</taxon>
        <taxon>Trichomonadida</taxon>
        <taxon>Trichomonadidae</taxon>
        <taxon>Trichomonas</taxon>
    </lineage>
</organism>
<evidence type="ECO:0000256" key="1">
    <source>
        <dbReference type="ARBA" id="ARBA00023015"/>
    </source>
</evidence>
<dbReference type="AlphaFoldDB" id="A2E5X3"/>
<dbReference type="GO" id="GO:0000978">
    <property type="term" value="F:RNA polymerase II cis-regulatory region sequence-specific DNA binding"/>
    <property type="evidence" value="ECO:0000318"/>
    <property type="project" value="GO_Central"/>
</dbReference>
<keyword evidence="8" id="KW-1185">Reference proteome</keyword>
<dbReference type="eggNOG" id="KOG0048">
    <property type="taxonomic scope" value="Eukaryota"/>
</dbReference>
<evidence type="ECO:0000259" key="5">
    <source>
        <dbReference type="PROSITE" id="PS50090"/>
    </source>
</evidence>
<evidence type="ECO:0000259" key="6">
    <source>
        <dbReference type="PROSITE" id="PS51294"/>
    </source>
</evidence>
<dbReference type="KEGG" id="tva:75650308"/>
<dbReference type="GO" id="GO:0006355">
    <property type="term" value="P:regulation of DNA-templated transcription"/>
    <property type="evidence" value="ECO:0000318"/>
    <property type="project" value="GO_Central"/>
</dbReference>
<dbReference type="RefSeq" id="XP_001324153.1">
    <property type="nucleotide sequence ID" value="XM_001324118.1"/>
</dbReference>
<keyword evidence="4" id="KW-0539">Nucleus</keyword>
<dbReference type="InterPro" id="IPR009057">
    <property type="entry name" value="Homeodomain-like_sf"/>
</dbReference>
<accession>A2E5X3</accession>
<dbReference type="VEuPathDB" id="TrichDB:TVAG_399350"/>
<evidence type="ECO:0000313" key="8">
    <source>
        <dbReference type="Proteomes" id="UP000001542"/>
    </source>
</evidence>
<dbReference type="GO" id="GO:0000981">
    <property type="term" value="F:DNA-binding transcription factor activity, RNA polymerase II-specific"/>
    <property type="evidence" value="ECO:0000318"/>
    <property type="project" value="GO_Central"/>
</dbReference>
<feature type="domain" description="HTH myb-type" evidence="6">
    <location>
        <begin position="1"/>
        <end position="52"/>
    </location>
</feature>
<sequence>MSQSLRKTFSKKNDEKLLAIIKNIGTSDWKKIADKMPNFTARQCKDRYNIYLKETNKQEPWTPEEDQLLIKLQAEYGSKWTQISQFFEGRNINNIKNRWHRFIKFRVEEQAETTQDTKQEEQNTPKEILPNFSFTDLMDAIEFPENDIFMELCFL</sequence>
<dbReference type="Gene3D" id="1.10.10.60">
    <property type="entry name" value="Homeodomain-like"/>
    <property type="match status" value="2"/>
</dbReference>
<dbReference type="SMART" id="SM00717">
    <property type="entry name" value="SANT"/>
    <property type="match status" value="2"/>
</dbReference>
<evidence type="ECO:0000313" key="7">
    <source>
        <dbReference type="EMBL" id="EAY11930.1"/>
    </source>
</evidence>
<protein>
    <submittedName>
        <fullName evidence="7">Myb-like DNA-binding domain containing protein</fullName>
    </submittedName>
</protein>
<name>A2E5X3_TRIV3</name>
<dbReference type="OrthoDB" id="2143914at2759"/>
<reference evidence="7" key="2">
    <citation type="journal article" date="2007" name="Science">
        <title>Draft genome sequence of the sexually transmitted pathogen Trichomonas vaginalis.</title>
        <authorList>
            <person name="Carlton J.M."/>
            <person name="Hirt R.P."/>
            <person name="Silva J.C."/>
            <person name="Delcher A.L."/>
            <person name="Schatz M."/>
            <person name="Zhao Q."/>
            <person name="Wortman J.R."/>
            <person name="Bidwell S.L."/>
            <person name="Alsmark U.C.M."/>
            <person name="Besteiro S."/>
            <person name="Sicheritz-Ponten T."/>
            <person name="Noel C.J."/>
            <person name="Dacks J.B."/>
            <person name="Foster P.G."/>
            <person name="Simillion C."/>
            <person name="Van de Peer Y."/>
            <person name="Miranda-Saavedra D."/>
            <person name="Barton G.J."/>
            <person name="Westrop G.D."/>
            <person name="Mueller S."/>
            <person name="Dessi D."/>
            <person name="Fiori P.L."/>
            <person name="Ren Q."/>
            <person name="Paulsen I."/>
            <person name="Zhang H."/>
            <person name="Bastida-Corcuera F.D."/>
            <person name="Simoes-Barbosa A."/>
            <person name="Brown M.T."/>
            <person name="Hayes R.D."/>
            <person name="Mukherjee M."/>
            <person name="Okumura C.Y."/>
            <person name="Schneider R."/>
            <person name="Smith A.J."/>
            <person name="Vanacova S."/>
            <person name="Villalvazo M."/>
            <person name="Haas B.J."/>
            <person name="Pertea M."/>
            <person name="Feldblyum T.V."/>
            <person name="Utterback T.R."/>
            <person name="Shu C.L."/>
            <person name="Osoegawa K."/>
            <person name="de Jong P.J."/>
            <person name="Hrdy I."/>
            <person name="Horvathova L."/>
            <person name="Zubacova Z."/>
            <person name="Dolezal P."/>
            <person name="Malik S.B."/>
            <person name="Logsdon J.M. Jr."/>
            <person name="Henze K."/>
            <person name="Gupta A."/>
            <person name="Wang C.C."/>
            <person name="Dunne R.L."/>
            <person name="Upcroft J.A."/>
            <person name="Upcroft P."/>
            <person name="White O."/>
            <person name="Salzberg S.L."/>
            <person name="Tang P."/>
            <person name="Chiu C.-H."/>
            <person name="Lee Y.-S."/>
            <person name="Embley T.M."/>
            <person name="Coombs G.H."/>
            <person name="Mottram J.C."/>
            <person name="Tachezy J."/>
            <person name="Fraser-Liggett C.M."/>
            <person name="Johnson P.J."/>
        </authorList>
    </citation>
    <scope>NUCLEOTIDE SEQUENCE [LARGE SCALE GENOMIC DNA]</scope>
    <source>
        <strain evidence="7">G3</strain>
    </source>
</reference>
<feature type="domain" description="Myb-like" evidence="5">
    <location>
        <begin position="6"/>
        <end position="52"/>
    </location>
</feature>
<proteinExistence type="predicted"/>